<comment type="catalytic activity">
    <reaction evidence="1">
        <text>2 6,7-dimethyl-8-(1-D-ribityl)lumazine + H(+) = 5-amino-6-(D-ribitylamino)uracil + riboflavin</text>
        <dbReference type="Rhea" id="RHEA:20772"/>
        <dbReference type="ChEBI" id="CHEBI:15378"/>
        <dbReference type="ChEBI" id="CHEBI:15934"/>
        <dbReference type="ChEBI" id="CHEBI:57986"/>
        <dbReference type="ChEBI" id="CHEBI:58201"/>
        <dbReference type="EC" id="2.5.1.9"/>
    </reaction>
</comment>
<dbReference type="SUPFAM" id="SSF63380">
    <property type="entry name" value="Riboflavin synthase domain-like"/>
    <property type="match status" value="2"/>
</dbReference>
<evidence type="ECO:0000256" key="9">
    <source>
        <dbReference type="NCBIfam" id="TIGR00187"/>
    </source>
</evidence>
<protein>
    <recommendedName>
        <fullName evidence="5 9">Riboflavin synthase</fullName>
        <ecNumber evidence="4 9">2.5.1.9</ecNumber>
    </recommendedName>
</protein>
<dbReference type="InterPro" id="IPR026017">
    <property type="entry name" value="Lumazine-bd_dom"/>
</dbReference>
<dbReference type="AlphaFoldDB" id="A0A1J5TT20"/>
<evidence type="ECO:0000256" key="2">
    <source>
        <dbReference type="ARBA" id="ARBA00002803"/>
    </source>
</evidence>
<organism evidence="12 13">
    <name type="scientific">Bathymodiolus thermophilus thioautotrophic gill symbiont</name>
    <dbReference type="NCBI Taxonomy" id="2360"/>
    <lineage>
        <taxon>Bacteria</taxon>
        <taxon>Pseudomonadati</taxon>
        <taxon>Pseudomonadota</taxon>
        <taxon>Gammaproteobacteria</taxon>
        <taxon>sulfur-oxidizing symbionts</taxon>
    </lineage>
</organism>
<dbReference type="Proteomes" id="UP000182798">
    <property type="component" value="Unassembled WGS sequence"/>
</dbReference>
<dbReference type="EC" id="2.5.1.9" evidence="4 9"/>
<comment type="pathway">
    <text evidence="3">Cofactor biosynthesis; riboflavin biosynthesis; riboflavin from 2-hydroxy-3-oxobutyl phosphate and 5-amino-6-(D-ribitylamino)uracil: step 2/2.</text>
</comment>
<proteinExistence type="predicted"/>
<dbReference type="InterPro" id="IPR017938">
    <property type="entry name" value="Riboflavin_synthase-like_b-brl"/>
</dbReference>
<evidence type="ECO:0000313" key="12">
    <source>
        <dbReference type="EMBL" id="OIR24026.1"/>
    </source>
</evidence>
<evidence type="ECO:0000256" key="8">
    <source>
        <dbReference type="ARBA" id="ARBA00022737"/>
    </source>
</evidence>
<dbReference type="EMBL" id="MIQH01000906">
    <property type="protein sequence ID" value="OIR24026.1"/>
    <property type="molecule type" value="Genomic_DNA"/>
</dbReference>
<keyword evidence="8" id="KW-0677">Repeat</keyword>
<dbReference type="OrthoDB" id="9788537at2"/>
<keyword evidence="7" id="KW-0808">Transferase</keyword>
<feature type="repeat" description="Lumazine-binding" evidence="10">
    <location>
        <begin position="1"/>
        <end position="97"/>
    </location>
</feature>
<reference evidence="13" key="1">
    <citation type="submission" date="2016-09" db="EMBL/GenBank/DDBJ databases">
        <title>Genome Sequence of Bathymodiolus thermophilus sulfur-oxidizing gill endosymbiont.</title>
        <authorList>
            <person name="Ponnudurai R."/>
            <person name="Kleiner M."/>
            <person name="Sayavedra L."/>
            <person name="Thuermer A."/>
            <person name="Felbeck H."/>
            <person name="Schlueter R."/>
            <person name="Schweder T."/>
            <person name="Markert S."/>
        </authorList>
    </citation>
    <scope>NUCLEOTIDE SEQUENCE [LARGE SCALE GENOMIC DNA]</scope>
    <source>
        <strain evidence="13">BAT/CrabSpa'14</strain>
    </source>
</reference>
<dbReference type="FunFam" id="2.40.30.20:FF:000004">
    <property type="entry name" value="Riboflavin synthase, alpha subunit"/>
    <property type="match status" value="1"/>
</dbReference>
<dbReference type="GO" id="GO:0009231">
    <property type="term" value="P:riboflavin biosynthetic process"/>
    <property type="evidence" value="ECO:0007669"/>
    <property type="project" value="UniProtKB-KW"/>
</dbReference>
<evidence type="ECO:0000313" key="13">
    <source>
        <dbReference type="Proteomes" id="UP000182798"/>
    </source>
</evidence>
<feature type="repeat" description="Lumazine-binding" evidence="10">
    <location>
        <begin position="98"/>
        <end position="194"/>
    </location>
</feature>
<comment type="caution">
    <text evidence="12">The sequence shown here is derived from an EMBL/GenBank/DDBJ whole genome shotgun (WGS) entry which is preliminary data.</text>
</comment>
<evidence type="ECO:0000256" key="10">
    <source>
        <dbReference type="PROSITE-ProRule" id="PRU00524"/>
    </source>
</evidence>
<dbReference type="NCBIfam" id="NF006767">
    <property type="entry name" value="PRK09289.1"/>
    <property type="match status" value="1"/>
</dbReference>
<dbReference type="PROSITE" id="PS51177">
    <property type="entry name" value="LUMAZINE_BIND"/>
    <property type="match status" value="2"/>
</dbReference>
<dbReference type="InterPro" id="IPR001783">
    <property type="entry name" value="Lumazine-bd"/>
</dbReference>
<dbReference type="NCBIfam" id="TIGR00187">
    <property type="entry name" value="ribE"/>
    <property type="match status" value="1"/>
</dbReference>
<evidence type="ECO:0000256" key="4">
    <source>
        <dbReference type="ARBA" id="ARBA00012827"/>
    </source>
</evidence>
<dbReference type="GO" id="GO:0004746">
    <property type="term" value="F:riboflavin synthase activity"/>
    <property type="evidence" value="ECO:0007669"/>
    <property type="project" value="UniProtKB-UniRule"/>
</dbReference>
<evidence type="ECO:0000259" key="11">
    <source>
        <dbReference type="PROSITE" id="PS51177"/>
    </source>
</evidence>
<dbReference type="RefSeq" id="WP_071565068.1">
    <property type="nucleotide sequence ID" value="NZ_MIQH01000906.1"/>
</dbReference>
<dbReference type="CDD" id="cd00402">
    <property type="entry name" value="Riboflavin_synthase_like"/>
    <property type="match status" value="1"/>
</dbReference>
<dbReference type="PIRSF" id="PIRSF000498">
    <property type="entry name" value="Riboflavin_syn_A"/>
    <property type="match status" value="1"/>
</dbReference>
<accession>A0A1J5TT20</accession>
<dbReference type="PANTHER" id="PTHR21098">
    <property type="entry name" value="RIBOFLAVIN SYNTHASE ALPHA CHAIN"/>
    <property type="match status" value="1"/>
</dbReference>
<sequence>MFTGIIQAIGQIKGKTLHEKGAVFGFTSDALDFSTVEIGDSIAVSGVCLTAIKVSNNGFIADVSQETLNCSIFGALSVGNVVNLEKALRLNQGIDGHLVSGHVDGQGKVVGKIIEGKSVRFEINVPQSLVKYIAKKGSITVNGVSLTVNRIEENDFDINIVPHTLSVTTLGQLTVGDAVNLEVDIIARHLEQLIKNK</sequence>
<gene>
    <name evidence="12" type="ORF">BGC33_09065</name>
</gene>
<dbReference type="Pfam" id="PF00677">
    <property type="entry name" value="Lum_binding"/>
    <property type="match status" value="2"/>
</dbReference>
<evidence type="ECO:0000256" key="3">
    <source>
        <dbReference type="ARBA" id="ARBA00004887"/>
    </source>
</evidence>
<evidence type="ECO:0000256" key="5">
    <source>
        <dbReference type="ARBA" id="ARBA00013950"/>
    </source>
</evidence>
<dbReference type="Gene3D" id="2.40.30.20">
    <property type="match status" value="2"/>
</dbReference>
<dbReference type="PANTHER" id="PTHR21098:SF12">
    <property type="entry name" value="RIBOFLAVIN SYNTHASE"/>
    <property type="match status" value="1"/>
</dbReference>
<evidence type="ECO:0000256" key="7">
    <source>
        <dbReference type="ARBA" id="ARBA00022679"/>
    </source>
</evidence>
<name>A0A1J5TT20_9GAMM</name>
<comment type="function">
    <text evidence="2">Catalyzes the dismutation of two molecules of 6,7-dimethyl-8-ribityllumazine, resulting in the formation of riboflavin and 5-amino-6-(D-ribitylamino)uracil.</text>
</comment>
<feature type="domain" description="Lumazine-binding" evidence="11">
    <location>
        <begin position="98"/>
        <end position="194"/>
    </location>
</feature>
<keyword evidence="6" id="KW-0686">Riboflavin biosynthesis</keyword>
<dbReference type="InterPro" id="IPR023366">
    <property type="entry name" value="ATP_synth_asu-like_sf"/>
</dbReference>
<evidence type="ECO:0000256" key="6">
    <source>
        <dbReference type="ARBA" id="ARBA00022619"/>
    </source>
</evidence>
<evidence type="ECO:0000256" key="1">
    <source>
        <dbReference type="ARBA" id="ARBA00000968"/>
    </source>
</evidence>
<feature type="domain" description="Lumazine-binding" evidence="11">
    <location>
        <begin position="1"/>
        <end position="97"/>
    </location>
</feature>